<proteinExistence type="predicted"/>
<dbReference type="PATRIC" id="fig|679936.5.peg.2629"/>
<reference evidence="2" key="1">
    <citation type="submission" date="2011-12" db="EMBL/GenBank/DDBJ databases">
        <title>The complete genome of chromosome of Sulfobacillus acidophilus DSM 10332.</title>
        <authorList>
            <person name="Lucas S."/>
            <person name="Han J."/>
            <person name="Lapidus A."/>
            <person name="Bruce D."/>
            <person name="Goodwin L."/>
            <person name="Pitluck S."/>
            <person name="Peters L."/>
            <person name="Kyrpides N."/>
            <person name="Mavromatis K."/>
            <person name="Ivanova N."/>
            <person name="Mikhailova N."/>
            <person name="Chertkov O."/>
            <person name="Saunders E."/>
            <person name="Detter J.C."/>
            <person name="Tapia R."/>
            <person name="Han C."/>
            <person name="Land M."/>
            <person name="Hauser L."/>
            <person name="Markowitz V."/>
            <person name="Cheng J.-F."/>
            <person name="Hugenholtz P."/>
            <person name="Woyke T."/>
            <person name="Wu D."/>
            <person name="Pukall R."/>
            <person name="Gehrich-Schroeter G."/>
            <person name="Schneider S."/>
            <person name="Klenk H.-P."/>
            <person name="Eisen J.A."/>
        </authorList>
    </citation>
    <scope>NUCLEOTIDE SEQUENCE [LARGE SCALE GENOMIC DNA]</scope>
    <source>
        <strain evidence="2">ATCC 700253 / DSM 10332 / NAL</strain>
    </source>
</reference>
<dbReference type="Proteomes" id="UP000005439">
    <property type="component" value="Chromosome"/>
</dbReference>
<dbReference type="AlphaFoldDB" id="G8TWL4"/>
<keyword evidence="2" id="KW-1185">Reference proteome</keyword>
<dbReference type="EMBL" id="CP003179">
    <property type="protein sequence ID" value="AEW06003.1"/>
    <property type="molecule type" value="Genomic_DNA"/>
</dbReference>
<sequence length="218" mass="24093">MWCVPPGGPAIHRPAPDRAKNLITATADRLNTNPAARAAGRQLLWQLVKGNTITGQVVRQSGDFLTIREQYPRTNHLDTFYLPPSAVSWQGGWQFVGNAYRVWPHEWVNLTVEHESITGILPTVASAYGRVQWATREWVLIRPVKVRPRENPACGILQSPSIVARMTPWTVWSSPPYRLPRGSLLQYAVYGGPESPRLLGAVEDYGPAPCSGLAPGPL</sequence>
<dbReference type="HOGENOM" id="CLU_1266343_0_0_9"/>
<gene>
    <name evidence="1" type="ordered locus">Sulac_2541</name>
</gene>
<protein>
    <submittedName>
        <fullName evidence="1">Uncharacterized protein</fullName>
    </submittedName>
</protein>
<dbReference type="KEGG" id="sap:Sulac_2541"/>
<evidence type="ECO:0000313" key="2">
    <source>
        <dbReference type="Proteomes" id="UP000005439"/>
    </source>
</evidence>
<name>G8TWL4_SULAD</name>
<accession>G8TWL4</accession>
<organism evidence="1 2">
    <name type="scientific">Sulfobacillus acidophilus (strain ATCC 700253 / DSM 10332 / NAL)</name>
    <dbReference type="NCBI Taxonomy" id="679936"/>
    <lineage>
        <taxon>Bacteria</taxon>
        <taxon>Bacillati</taxon>
        <taxon>Bacillota</taxon>
        <taxon>Clostridia</taxon>
        <taxon>Eubacteriales</taxon>
        <taxon>Clostridiales Family XVII. Incertae Sedis</taxon>
        <taxon>Sulfobacillus</taxon>
    </lineage>
</organism>
<evidence type="ECO:0000313" key="1">
    <source>
        <dbReference type="EMBL" id="AEW06003.1"/>
    </source>
</evidence>
<reference evidence="1 2" key="2">
    <citation type="journal article" date="2012" name="Stand. Genomic Sci.">
        <title>Complete genome sequence of the moderately thermophilic mineral-sulfide-oxidizing firmicute Sulfobacillus acidophilus type strain (NAL(T)).</title>
        <authorList>
            <person name="Anderson I."/>
            <person name="Chertkov O."/>
            <person name="Chen A."/>
            <person name="Saunders E."/>
            <person name="Lapidus A."/>
            <person name="Nolan M."/>
            <person name="Lucas S."/>
            <person name="Hammon N."/>
            <person name="Deshpande S."/>
            <person name="Cheng J.F."/>
            <person name="Han C."/>
            <person name="Tapia R."/>
            <person name="Goodwin L.A."/>
            <person name="Pitluck S."/>
            <person name="Liolios K."/>
            <person name="Pagani I."/>
            <person name="Ivanova N."/>
            <person name="Mikhailova N."/>
            <person name="Pati A."/>
            <person name="Palaniappan K."/>
            <person name="Land M."/>
            <person name="Pan C."/>
            <person name="Rohde M."/>
            <person name="Pukall R."/>
            <person name="Goker M."/>
            <person name="Detter J.C."/>
            <person name="Woyke T."/>
            <person name="Bristow J."/>
            <person name="Eisen J.A."/>
            <person name="Markowitz V."/>
            <person name="Hugenholtz P."/>
            <person name="Kyrpides N.C."/>
            <person name="Klenk H.P."/>
            <person name="Mavromatis K."/>
        </authorList>
    </citation>
    <scope>NUCLEOTIDE SEQUENCE [LARGE SCALE GENOMIC DNA]</scope>
    <source>
        <strain evidence="2">ATCC 700253 / DSM 10332 / NAL</strain>
    </source>
</reference>